<dbReference type="PANTHER" id="PTHR43133">
    <property type="entry name" value="RNA POLYMERASE ECF-TYPE SIGMA FACTO"/>
    <property type="match status" value="1"/>
</dbReference>
<gene>
    <name evidence="7" type="ORF">AAG747_00885</name>
</gene>
<keyword evidence="3" id="KW-0731">Sigma factor</keyword>
<feature type="domain" description="RNA polymerase sigma-70 region 2" evidence="5">
    <location>
        <begin position="6"/>
        <end position="72"/>
    </location>
</feature>
<dbReference type="InterPro" id="IPR013324">
    <property type="entry name" value="RNA_pol_sigma_r3/r4-like"/>
</dbReference>
<protein>
    <submittedName>
        <fullName evidence="7">Sigma-70 family RNA polymerase sigma factor</fullName>
    </submittedName>
</protein>
<accession>A0AAW9S3W9</accession>
<dbReference type="InterPro" id="IPR039425">
    <property type="entry name" value="RNA_pol_sigma-70-like"/>
</dbReference>
<dbReference type="InterPro" id="IPR014284">
    <property type="entry name" value="RNA_pol_sigma-70_dom"/>
</dbReference>
<dbReference type="InterPro" id="IPR013325">
    <property type="entry name" value="RNA_pol_sigma_r2"/>
</dbReference>
<sequence>METKALWEQYHLPVYYFILKKVQEEDIAQEVLQNVFLKIHEYLHQLKDEAKTEAWIFQIVRNEINNYYRKQSFQTRKISLWRKEEEAYTNICCFDRFINRLPEIYKTPIRLVYIEGYSQIQTAQKIGISLANTKARIRRAKAILKENFSKCCKFEVNKDGKLIGEPDCVFCQ</sequence>
<evidence type="ECO:0000259" key="6">
    <source>
        <dbReference type="Pfam" id="PF08281"/>
    </source>
</evidence>
<dbReference type="SUPFAM" id="SSF88946">
    <property type="entry name" value="Sigma2 domain of RNA polymerase sigma factors"/>
    <property type="match status" value="1"/>
</dbReference>
<name>A0AAW9S3W9_9BACT</name>
<evidence type="ECO:0000259" key="5">
    <source>
        <dbReference type="Pfam" id="PF04542"/>
    </source>
</evidence>
<dbReference type="Pfam" id="PF04542">
    <property type="entry name" value="Sigma70_r2"/>
    <property type="match status" value="1"/>
</dbReference>
<dbReference type="RefSeq" id="WP_346819227.1">
    <property type="nucleotide sequence ID" value="NZ_JBDKWZ010000001.1"/>
</dbReference>
<dbReference type="GO" id="GO:0003677">
    <property type="term" value="F:DNA binding"/>
    <property type="evidence" value="ECO:0007669"/>
    <property type="project" value="InterPro"/>
</dbReference>
<dbReference type="GO" id="GO:0006352">
    <property type="term" value="P:DNA-templated transcription initiation"/>
    <property type="evidence" value="ECO:0007669"/>
    <property type="project" value="InterPro"/>
</dbReference>
<organism evidence="7 8">
    <name type="scientific">Rapidithrix thailandica</name>
    <dbReference type="NCBI Taxonomy" id="413964"/>
    <lineage>
        <taxon>Bacteria</taxon>
        <taxon>Pseudomonadati</taxon>
        <taxon>Bacteroidota</taxon>
        <taxon>Cytophagia</taxon>
        <taxon>Cytophagales</taxon>
        <taxon>Flammeovirgaceae</taxon>
        <taxon>Rapidithrix</taxon>
    </lineage>
</organism>
<proteinExistence type="inferred from homology"/>
<evidence type="ECO:0000313" key="7">
    <source>
        <dbReference type="EMBL" id="MEN7546440.1"/>
    </source>
</evidence>
<evidence type="ECO:0000256" key="4">
    <source>
        <dbReference type="ARBA" id="ARBA00023163"/>
    </source>
</evidence>
<dbReference type="Proteomes" id="UP001403385">
    <property type="component" value="Unassembled WGS sequence"/>
</dbReference>
<dbReference type="InterPro" id="IPR036388">
    <property type="entry name" value="WH-like_DNA-bd_sf"/>
</dbReference>
<feature type="domain" description="RNA polymerase sigma factor 70 region 4 type 2" evidence="6">
    <location>
        <begin position="93"/>
        <end position="142"/>
    </location>
</feature>
<dbReference type="NCBIfam" id="TIGR02937">
    <property type="entry name" value="sigma70-ECF"/>
    <property type="match status" value="1"/>
</dbReference>
<evidence type="ECO:0000313" key="8">
    <source>
        <dbReference type="Proteomes" id="UP001403385"/>
    </source>
</evidence>
<keyword evidence="2" id="KW-0805">Transcription regulation</keyword>
<keyword evidence="4" id="KW-0804">Transcription</keyword>
<dbReference type="InterPro" id="IPR013249">
    <property type="entry name" value="RNA_pol_sigma70_r4_t2"/>
</dbReference>
<comment type="caution">
    <text evidence="7">The sequence shown here is derived from an EMBL/GenBank/DDBJ whole genome shotgun (WGS) entry which is preliminary data.</text>
</comment>
<dbReference type="SUPFAM" id="SSF88659">
    <property type="entry name" value="Sigma3 and sigma4 domains of RNA polymerase sigma factors"/>
    <property type="match status" value="1"/>
</dbReference>
<dbReference type="InterPro" id="IPR007627">
    <property type="entry name" value="RNA_pol_sigma70_r2"/>
</dbReference>
<comment type="similarity">
    <text evidence="1">Belongs to the sigma-70 factor family. ECF subfamily.</text>
</comment>
<dbReference type="Gene3D" id="1.10.10.10">
    <property type="entry name" value="Winged helix-like DNA-binding domain superfamily/Winged helix DNA-binding domain"/>
    <property type="match status" value="1"/>
</dbReference>
<dbReference type="EMBL" id="JBDKWZ010000001">
    <property type="protein sequence ID" value="MEN7546440.1"/>
    <property type="molecule type" value="Genomic_DNA"/>
</dbReference>
<evidence type="ECO:0000256" key="2">
    <source>
        <dbReference type="ARBA" id="ARBA00023015"/>
    </source>
</evidence>
<evidence type="ECO:0000256" key="1">
    <source>
        <dbReference type="ARBA" id="ARBA00010641"/>
    </source>
</evidence>
<keyword evidence="8" id="KW-1185">Reference proteome</keyword>
<dbReference type="PANTHER" id="PTHR43133:SF62">
    <property type="entry name" value="RNA POLYMERASE SIGMA FACTOR SIGZ"/>
    <property type="match status" value="1"/>
</dbReference>
<dbReference type="AlphaFoldDB" id="A0AAW9S3W9"/>
<dbReference type="GO" id="GO:0016987">
    <property type="term" value="F:sigma factor activity"/>
    <property type="evidence" value="ECO:0007669"/>
    <property type="project" value="UniProtKB-KW"/>
</dbReference>
<reference evidence="7 8" key="1">
    <citation type="submission" date="2024-04" db="EMBL/GenBank/DDBJ databases">
        <title>Novel genus in family Flammeovirgaceae.</title>
        <authorList>
            <person name="Nguyen T.H."/>
            <person name="Vuong T.Q."/>
            <person name="Le H."/>
            <person name="Kim S.-G."/>
        </authorList>
    </citation>
    <scope>NUCLEOTIDE SEQUENCE [LARGE SCALE GENOMIC DNA]</scope>
    <source>
        <strain evidence="7 8">JCM 23209</strain>
    </source>
</reference>
<dbReference type="Pfam" id="PF08281">
    <property type="entry name" value="Sigma70_r4_2"/>
    <property type="match status" value="1"/>
</dbReference>
<dbReference type="Gene3D" id="1.10.1740.10">
    <property type="match status" value="1"/>
</dbReference>
<evidence type="ECO:0000256" key="3">
    <source>
        <dbReference type="ARBA" id="ARBA00023082"/>
    </source>
</evidence>